<keyword evidence="3" id="KW-1185">Reference proteome</keyword>
<dbReference type="InterPro" id="IPR024775">
    <property type="entry name" value="DinB-like"/>
</dbReference>
<proteinExistence type="predicted"/>
<protein>
    <submittedName>
        <fullName evidence="2">DinB family protein</fullName>
    </submittedName>
</protein>
<accession>A0A327VR30</accession>
<feature type="domain" description="DinB-like" evidence="1">
    <location>
        <begin position="18"/>
        <end position="154"/>
    </location>
</feature>
<sequence length="159" mass="18689">METTAFLDLTLFNWESQVKRMTMTFDSFTDEELYLQVAPQRNRVIYILGHITAVHDMLLPLLGLGERMYPELDAYFITHPDDPEKELPAPAKLRACWKDVNATVLQHFRTLPPAAWLQKHTMVTQEEFEKEPHRNRYNVLLSRLTHISYHLGQLVLVNR</sequence>
<dbReference type="Pfam" id="PF12867">
    <property type="entry name" value="DinB_2"/>
    <property type="match status" value="1"/>
</dbReference>
<reference evidence="2 3" key="1">
    <citation type="submission" date="2018-06" db="EMBL/GenBank/DDBJ databases">
        <title>Genomic Encyclopedia of Archaeal and Bacterial Type Strains, Phase II (KMG-II): from individual species to whole genera.</title>
        <authorList>
            <person name="Goeker M."/>
        </authorList>
    </citation>
    <scope>NUCLEOTIDE SEQUENCE [LARGE SCALE GENOMIC DNA]</scope>
    <source>
        <strain evidence="2 3">DSM 29821</strain>
    </source>
</reference>
<gene>
    <name evidence="2" type="ORF">CLV59_10848</name>
</gene>
<comment type="caution">
    <text evidence="2">The sequence shown here is derived from an EMBL/GenBank/DDBJ whole genome shotgun (WGS) entry which is preliminary data.</text>
</comment>
<dbReference type="AlphaFoldDB" id="A0A327VR30"/>
<dbReference type="SUPFAM" id="SSF109854">
    <property type="entry name" value="DinB/YfiT-like putative metalloenzymes"/>
    <property type="match status" value="1"/>
</dbReference>
<evidence type="ECO:0000259" key="1">
    <source>
        <dbReference type="Pfam" id="PF12867"/>
    </source>
</evidence>
<name>A0A327VR30_9BACT</name>
<dbReference type="RefSeq" id="WP_170137872.1">
    <property type="nucleotide sequence ID" value="NZ_QLMA01000008.1"/>
</dbReference>
<dbReference type="Proteomes" id="UP000249819">
    <property type="component" value="Unassembled WGS sequence"/>
</dbReference>
<dbReference type="InterPro" id="IPR034660">
    <property type="entry name" value="DinB/YfiT-like"/>
</dbReference>
<evidence type="ECO:0000313" key="3">
    <source>
        <dbReference type="Proteomes" id="UP000249819"/>
    </source>
</evidence>
<dbReference type="EMBL" id="QLMA01000008">
    <property type="protein sequence ID" value="RAJ76529.1"/>
    <property type="molecule type" value="Genomic_DNA"/>
</dbReference>
<organism evidence="2 3">
    <name type="scientific">Chitinophaga dinghuensis</name>
    <dbReference type="NCBI Taxonomy" id="1539050"/>
    <lineage>
        <taxon>Bacteria</taxon>
        <taxon>Pseudomonadati</taxon>
        <taxon>Bacteroidota</taxon>
        <taxon>Chitinophagia</taxon>
        <taxon>Chitinophagales</taxon>
        <taxon>Chitinophagaceae</taxon>
        <taxon>Chitinophaga</taxon>
    </lineage>
</organism>
<dbReference type="Gene3D" id="1.20.120.450">
    <property type="entry name" value="dinb family like domain"/>
    <property type="match status" value="1"/>
</dbReference>
<evidence type="ECO:0000313" key="2">
    <source>
        <dbReference type="EMBL" id="RAJ76529.1"/>
    </source>
</evidence>